<protein>
    <recommendedName>
        <fullName evidence="17">VWFA domain-containing protein</fullName>
    </recommendedName>
</protein>
<dbReference type="GO" id="GO:0016020">
    <property type="term" value="C:membrane"/>
    <property type="evidence" value="ECO:0007669"/>
    <property type="project" value="UniProtKB-SubCell"/>
</dbReference>
<evidence type="ECO:0000256" key="3">
    <source>
        <dbReference type="ARBA" id="ARBA00022692"/>
    </source>
</evidence>
<keyword evidence="13 16" id="KW-0675">Receptor</keyword>
<evidence type="ECO:0000256" key="14">
    <source>
        <dbReference type="ARBA" id="ARBA00023180"/>
    </source>
</evidence>
<evidence type="ECO:0000256" key="9">
    <source>
        <dbReference type="ARBA" id="ARBA00022989"/>
    </source>
</evidence>
<dbReference type="AlphaFoldDB" id="A0ABD1KLE5"/>
<dbReference type="GO" id="GO:0007155">
    <property type="term" value="P:cell adhesion"/>
    <property type="evidence" value="ECO:0007669"/>
    <property type="project" value="UniProtKB-KW"/>
</dbReference>
<dbReference type="SMART" id="SM00191">
    <property type="entry name" value="Int_alpha"/>
    <property type="match status" value="4"/>
</dbReference>
<evidence type="ECO:0000256" key="8">
    <source>
        <dbReference type="ARBA" id="ARBA00022889"/>
    </source>
</evidence>
<evidence type="ECO:0000313" key="19">
    <source>
        <dbReference type="Proteomes" id="UP001591681"/>
    </source>
</evidence>
<feature type="transmembrane region" description="Helical" evidence="16">
    <location>
        <begin position="1033"/>
        <end position="1055"/>
    </location>
</feature>
<keyword evidence="7" id="KW-0106">Calcium</keyword>
<feature type="repeat" description="FG-GAP" evidence="15">
    <location>
        <begin position="260"/>
        <end position="313"/>
    </location>
</feature>
<dbReference type="SUPFAM" id="SSF53300">
    <property type="entry name" value="vWA-like"/>
    <property type="match status" value="1"/>
</dbReference>
<keyword evidence="4" id="KW-0479">Metal-binding</keyword>
<dbReference type="SMART" id="SM00327">
    <property type="entry name" value="VWA"/>
    <property type="match status" value="1"/>
</dbReference>
<dbReference type="GO" id="GO:0046872">
    <property type="term" value="F:metal ion binding"/>
    <property type="evidence" value="ECO:0007669"/>
    <property type="project" value="UniProtKB-KW"/>
</dbReference>
<keyword evidence="19" id="KW-1185">Reference proteome</keyword>
<dbReference type="PANTHER" id="PTHR23220:SF23">
    <property type="entry name" value="INTEGRIN ALPHA-2"/>
    <property type="match status" value="1"/>
</dbReference>
<feature type="repeat" description="FG-GAP" evidence="15">
    <location>
        <begin position="433"/>
        <end position="491"/>
    </location>
</feature>
<keyword evidence="10 16" id="KW-0401">Integrin</keyword>
<sequence>MGDNVNMSLGLTMTQTANNDKFLTCGPLWAQKCGSQYYYPGVCATVSPHFTPLSAFSPALQSCGGPMDVAIVLDGSNSIFPWPPVVAFLVKLLESLDIGPQNTQVSVLQYGEAAEFQFYLNTYQTKESMLQAARNIDQRGGLETRTFKAIDYASQHAFLPQNGGRPGATKVMVVATDGESHDIELREKVIALCEKQKITRFSIAVLGYYNRNNIDTKALVAEIKSIASTPTDRHYFNVSDEGTLLNIAGTLGDRIFNIEGTGKGGDFQMELSQVGFSAHQTDKEDSVMLGAVGAYGWSGTVVHQTGQKFDVLPKKVFESTLDDRNHSSYLGYSVTSLRHGSTEYFVAGAPRANHTGLVVVYTIDSSAHASIIDTQRGTQIGSYFGSVLCPLDVNRDGVTDVLLVGAPMFMSAEKKEKGRVHLFSITNGILSDQGFLAGSSAVENARFGMAISAVPDLNLDGFGDVVVGAPLEDNGRGAIYVFFGDKTTVRLQHSQKIVGSKVDPGLQYFGRSLDGSGDLNGDTVPDISVGAYGKVVQLWSRGVAVVSAQVSFEPDKISILNKNCRLGERQVSCFTAKVCFSATFRPANPVGPVAITYNLTLDADLQSSRVSSRGQFSSSERSLQGNALVSGQQQCEDHKVYVQEAPDFVSSIALRVDVTLQNPDATPVLDAFSKNAWEFFIPFSKDCGTDDVCMSDLQLSVTRSGEQSSSSPMLVSQKNRRLSFIVSVTNKKENAYNARVSATYSKNLFYASITQPSDGTEVKCMSVAESQTLSCQVGYPAMRKDQTVTFELIFDFNFNQLQKEATVTFEAQSDSKEETTSDNEASLTIPVQYDSEIFLSREANINFYVVEKEESVKTTVASYQDIGPEYSFMLKVSTVNFPVNLVYLSVSIPMKTKGGNPLFYVTDVKTSPPSEVSCDVEGLLDPLKIKNTPYSATFTKETFGSMKKLDCKTSTCEPMKCVLKDLAIKSNYFVNVTARIWNGTFASASFQAVALSVSADMETAQPELIVITGKHHEVEVTISKPGEKGEVPVGVIVGSVLGGLLLLAIVTATLWKLGFFKRKYKPLDKEDPEAEALQEAA</sequence>
<dbReference type="InterPro" id="IPR000413">
    <property type="entry name" value="Integrin_alpha"/>
</dbReference>
<evidence type="ECO:0000256" key="10">
    <source>
        <dbReference type="ARBA" id="ARBA00023037"/>
    </source>
</evidence>
<feature type="repeat" description="FG-GAP" evidence="15">
    <location>
        <begin position="370"/>
        <end position="432"/>
    </location>
</feature>
<evidence type="ECO:0000256" key="1">
    <source>
        <dbReference type="ARBA" id="ARBA00004479"/>
    </source>
</evidence>
<dbReference type="Pfam" id="PF20806">
    <property type="entry name" value="Integrin_A_Ig_3"/>
    <property type="match status" value="1"/>
</dbReference>
<dbReference type="InterPro" id="IPR036465">
    <property type="entry name" value="vWFA_dom_sf"/>
</dbReference>
<keyword evidence="9 16" id="KW-1133">Transmembrane helix</keyword>
<dbReference type="PANTHER" id="PTHR23220">
    <property type="entry name" value="INTEGRIN ALPHA"/>
    <property type="match status" value="1"/>
</dbReference>
<evidence type="ECO:0000313" key="18">
    <source>
        <dbReference type="EMBL" id="KAL2099997.1"/>
    </source>
</evidence>
<dbReference type="GO" id="GO:0007229">
    <property type="term" value="P:integrin-mediated signaling pathway"/>
    <property type="evidence" value="ECO:0007669"/>
    <property type="project" value="UniProtKB-KW"/>
</dbReference>
<dbReference type="InterPro" id="IPR013517">
    <property type="entry name" value="FG-GAP"/>
</dbReference>
<dbReference type="FunFam" id="3.40.50.410:FF:000012">
    <property type="entry name" value="Integrin, alpha 10"/>
    <property type="match status" value="1"/>
</dbReference>
<dbReference type="Gene3D" id="2.60.40.1460">
    <property type="entry name" value="Integrin domains. Chain A, domain 2"/>
    <property type="match status" value="1"/>
</dbReference>
<evidence type="ECO:0000256" key="6">
    <source>
        <dbReference type="ARBA" id="ARBA00022737"/>
    </source>
</evidence>
<feature type="repeat" description="FG-GAP" evidence="15">
    <location>
        <begin position="314"/>
        <end position="369"/>
    </location>
</feature>
<dbReference type="Gene3D" id="2.60.40.1510">
    <property type="entry name" value="ntegrin, alpha v. Chain A, domain 3"/>
    <property type="match status" value="1"/>
</dbReference>
<dbReference type="InterPro" id="IPR032695">
    <property type="entry name" value="Integrin_dom_sf"/>
</dbReference>
<dbReference type="InterPro" id="IPR028994">
    <property type="entry name" value="Integrin_alpha_N"/>
</dbReference>
<dbReference type="Proteomes" id="UP001591681">
    <property type="component" value="Unassembled WGS sequence"/>
</dbReference>
<accession>A0ABD1KLE5</accession>
<dbReference type="InterPro" id="IPR013649">
    <property type="entry name" value="Integrin_alpha_Ig-like_1"/>
</dbReference>
<dbReference type="GO" id="GO:0009986">
    <property type="term" value="C:cell surface"/>
    <property type="evidence" value="ECO:0007669"/>
    <property type="project" value="UniProtKB-ARBA"/>
</dbReference>
<dbReference type="InterPro" id="IPR002035">
    <property type="entry name" value="VWF_A"/>
</dbReference>
<dbReference type="Pfam" id="PF20805">
    <property type="entry name" value="Integrin_A_Ig_2"/>
    <property type="match status" value="1"/>
</dbReference>
<dbReference type="SUPFAM" id="SSF69179">
    <property type="entry name" value="Integrin domains"/>
    <property type="match status" value="3"/>
</dbReference>
<evidence type="ECO:0000256" key="11">
    <source>
        <dbReference type="ARBA" id="ARBA00023136"/>
    </source>
</evidence>
<evidence type="ECO:0000256" key="15">
    <source>
        <dbReference type="PROSITE-ProRule" id="PRU00803"/>
    </source>
</evidence>
<dbReference type="Gene3D" id="2.60.40.1530">
    <property type="entry name" value="ntegrin, alpha v. Chain A, domain 4"/>
    <property type="match status" value="1"/>
</dbReference>
<dbReference type="Pfam" id="PF08441">
    <property type="entry name" value="Integrin_A_Ig_1"/>
    <property type="match status" value="1"/>
</dbReference>
<reference evidence="18 19" key="1">
    <citation type="submission" date="2024-09" db="EMBL/GenBank/DDBJ databases">
        <title>A chromosome-level genome assembly of Gray's grenadier anchovy, Coilia grayii.</title>
        <authorList>
            <person name="Fu Z."/>
        </authorList>
    </citation>
    <scope>NUCLEOTIDE SEQUENCE [LARGE SCALE GENOMIC DNA]</scope>
    <source>
        <strain evidence="18">G4</strain>
        <tissue evidence="18">Muscle</tissue>
    </source>
</reference>
<comment type="similarity">
    <text evidence="2 16">Belongs to the integrin alpha chain family.</text>
</comment>
<keyword evidence="11 16" id="KW-0472">Membrane</keyword>
<dbReference type="PROSITE" id="PS50234">
    <property type="entry name" value="VWFA"/>
    <property type="match status" value="1"/>
</dbReference>
<dbReference type="Gene3D" id="3.40.50.410">
    <property type="entry name" value="von Willebrand factor, type A domain"/>
    <property type="match status" value="1"/>
</dbReference>
<feature type="domain" description="VWFA" evidence="17">
    <location>
        <begin position="68"/>
        <end position="255"/>
    </location>
</feature>
<dbReference type="InterPro" id="IPR048286">
    <property type="entry name" value="Integrin_alpha_Ig-like_3"/>
</dbReference>
<evidence type="ECO:0000256" key="4">
    <source>
        <dbReference type="ARBA" id="ARBA00022723"/>
    </source>
</evidence>
<name>A0ABD1KLE5_9TELE</name>
<dbReference type="Gene3D" id="2.130.10.130">
    <property type="entry name" value="Integrin alpha, N-terminal"/>
    <property type="match status" value="1"/>
</dbReference>
<gene>
    <name evidence="18" type="ORF">ACEWY4_004391</name>
</gene>
<dbReference type="Gene3D" id="1.20.5.930">
    <property type="entry name" value="Bicelle-embedded integrin alpha(iib) transmembrane segment"/>
    <property type="match status" value="1"/>
</dbReference>
<evidence type="ECO:0000256" key="7">
    <source>
        <dbReference type="ARBA" id="ARBA00022837"/>
    </source>
</evidence>
<dbReference type="PRINTS" id="PR00453">
    <property type="entry name" value="VWFADOMAIN"/>
</dbReference>
<dbReference type="InterPro" id="IPR048285">
    <property type="entry name" value="Integrin_alpha_Ig-like_2"/>
</dbReference>
<evidence type="ECO:0000256" key="16">
    <source>
        <dbReference type="RuleBase" id="RU003762"/>
    </source>
</evidence>
<evidence type="ECO:0000256" key="2">
    <source>
        <dbReference type="ARBA" id="ARBA00008054"/>
    </source>
</evidence>
<keyword evidence="14" id="KW-0325">Glycoprotein</keyword>
<dbReference type="EMBL" id="JBHFQA010000004">
    <property type="protein sequence ID" value="KAL2099997.1"/>
    <property type="molecule type" value="Genomic_DNA"/>
</dbReference>
<evidence type="ECO:0000256" key="12">
    <source>
        <dbReference type="ARBA" id="ARBA00023157"/>
    </source>
</evidence>
<dbReference type="PROSITE" id="PS51470">
    <property type="entry name" value="FG_GAP"/>
    <property type="match status" value="5"/>
</dbReference>
<keyword evidence="8 16" id="KW-0130">Cell adhesion</keyword>
<dbReference type="PRINTS" id="PR01185">
    <property type="entry name" value="INTEGRINA"/>
</dbReference>
<comment type="caution">
    <text evidence="18">The sequence shown here is derived from an EMBL/GenBank/DDBJ whole genome shotgun (WGS) entry which is preliminary data.</text>
</comment>
<dbReference type="Pfam" id="PF00092">
    <property type="entry name" value="VWA"/>
    <property type="match status" value="1"/>
</dbReference>
<dbReference type="InterPro" id="IPR018184">
    <property type="entry name" value="Integrin_alpha_C_CS"/>
</dbReference>
<keyword evidence="5" id="KW-0732">Signal</keyword>
<evidence type="ECO:0000256" key="13">
    <source>
        <dbReference type="ARBA" id="ARBA00023170"/>
    </source>
</evidence>
<feature type="repeat" description="FG-GAP" evidence="15">
    <location>
        <begin position="495"/>
        <end position="555"/>
    </location>
</feature>
<comment type="subcellular location">
    <subcellularLocation>
        <location evidence="1 16">Membrane</location>
        <topology evidence="1 16">Single-pass type I membrane protein</topology>
    </subcellularLocation>
</comment>
<keyword evidence="3 16" id="KW-0812">Transmembrane</keyword>
<keyword evidence="12" id="KW-1015">Disulfide bond</keyword>
<dbReference type="Pfam" id="PF01839">
    <property type="entry name" value="FG-GAP"/>
    <property type="match status" value="2"/>
</dbReference>
<evidence type="ECO:0000256" key="5">
    <source>
        <dbReference type="ARBA" id="ARBA00022729"/>
    </source>
</evidence>
<dbReference type="InterPro" id="IPR013519">
    <property type="entry name" value="Int_alpha_beta-p"/>
</dbReference>
<dbReference type="SUPFAM" id="SSF69318">
    <property type="entry name" value="Integrin alpha N-terminal domain"/>
    <property type="match status" value="1"/>
</dbReference>
<organism evidence="18 19">
    <name type="scientific">Coilia grayii</name>
    <name type="common">Gray's grenadier anchovy</name>
    <dbReference type="NCBI Taxonomy" id="363190"/>
    <lineage>
        <taxon>Eukaryota</taxon>
        <taxon>Metazoa</taxon>
        <taxon>Chordata</taxon>
        <taxon>Craniata</taxon>
        <taxon>Vertebrata</taxon>
        <taxon>Euteleostomi</taxon>
        <taxon>Actinopterygii</taxon>
        <taxon>Neopterygii</taxon>
        <taxon>Teleostei</taxon>
        <taxon>Clupei</taxon>
        <taxon>Clupeiformes</taxon>
        <taxon>Clupeoidei</taxon>
        <taxon>Engraulidae</taxon>
        <taxon>Coilinae</taxon>
        <taxon>Coilia</taxon>
    </lineage>
</organism>
<dbReference type="PROSITE" id="PS00242">
    <property type="entry name" value="INTEGRIN_ALPHA"/>
    <property type="match status" value="1"/>
</dbReference>
<proteinExistence type="inferred from homology"/>
<evidence type="ECO:0000259" key="17">
    <source>
        <dbReference type="PROSITE" id="PS50234"/>
    </source>
</evidence>
<keyword evidence="6" id="KW-0677">Repeat</keyword>